<organism evidence="1 2">
    <name type="scientific">Streptomyces spinoverrucosus</name>
    <dbReference type="NCBI Taxonomy" id="284043"/>
    <lineage>
        <taxon>Bacteria</taxon>
        <taxon>Bacillati</taxon>
        <taxon>Actinomycetota</taxon>
        <taxon>Actinomycetes</taxon>
        <taxon>Kitasatosporales</taxon>
        <taxon>Streptomycetaceae</taxon>
        <taxon>Streptomyces</taxon>
    </lineage>
</organism>
<dbReference type="AlphaFoldDB" id="A0A4Y3VXU8"/>
<keyword evidence="2" id="KW-1185">Reference proteome</keyword>
<evidence type="ECO:0000313" key="1">
    <source>
        <dbReference type="EMBL" id="GEC10499.1"/>
    </source>
</evidence>
<dbReference type="EMBL" id="BJND01000115">
    <property type="protein sequence ID" value="GEC10499.1"/>
    <property type="molecule type" value="Genomic_DNA"/>
</dbReference>
<comment type="caution">
    <text evidence="1">The sequence shown here is derived from an EMBL/GenBank/DDBJ whole genome shotgun (WGS) entry which is preliminary data.</text>
</comment>
<gene>
    <name evidence="1" type="ORF">SSP24_81540</name>
</gene>
<name>A0A4Y3VXU8_9ACTN</name>
<dbReference type="Proteomes" id="UP000317881">
    <property type="component" value="Unassembled WGS sequence"/>
</dbReference>
<evidence type="ECO:0000313" key="2">
    <source>
        <dbReference type="Proteomes" id="UP000317881"/>
    </source>
</evidence>
<reference evidence="1 2" key="1">
    <citation type="submission" date="2019-06" db="EMBL/GenBank/DDBJ databases">
        <title>Whole genome shotgun sequence of Streptomyces spinoverrucosus NBRC 14228.</title>
        <authorList>
            <person name="Hosoyama A."/>
            <person name="Uohara A."/>
            <person name="Ohji S."/>
            <person name="Ichikawa N."/>
        </authorList>
    </citation>
    <scope>NUCLEOTIDE SEQUENCE [LARGE SCALE GENOMIC DNA]</scope>
    <source>
        <strain evidence="1 2">NBRC 14228</strain>
    </source>
</reference>
<dbReference type="Gene3D" id="2.160.10.10">
    <property type="entry name" value="Hexapeptide repeat proteins"/>
    <property type="match status" value="1"/>
</dbReference>
<sequence>MVKMRYTPEEIDRLLRIAWWNWPPGQVTQHVRTLMDGSVDALKDAARQSGAGRAVTQCAARQMTVAEPTWP</sequence>
<accession>A0A4Y3VXU8</accession>
<protein>
    <submittedName>
        <fullName evidence="1">Uncharacterized protein</fullName>
    </submittedName>
</protein>
<proteinExistence type="predicted"/>